<evidence type="ECO:0000313" key="2">
    <source>
        <dbReference type="EMBL" id="CAD5225954.1"/>
    </source>
</evidence>
<evidence type="ECO:0000313" key="5">
    <source>
        <dbReference type="WBParaSite" id="BXY_0033800.1"/>
    </source>
</evidence>
<dbReference type="Proteomes" id="UP000095284">
    <property type="component" value="Unplaced"/>
</dbReference>
<organism evidence="3 5">
    <name type="scientific">Bursaphelenchus xylophilus</name>
    <name type="common">Pinewood nematode worm</name>
    <name type="synonym">Aphelenchoides xylophilus</name>
    <dbReference type="NCBI Taxonomy" id="6326"/>
    <lineage>
        <taxon>Eukaryota</taxon>
        <taxon>Metazoa</taxon>
        <taxon>Ecdysozoa</taxon>
        <taxon>Nematoda</taxon>
        <taxon>Chromadorea</taxon>
        <taxon>Rhabditida</taxon>
        <taxon>Tylenchina</taxon>
        <taxon>Tylenchomorpha</taxon>
        <taxon>Aphelenchoidea</taxon>
        <taxon>Aphelenchoididae</taxon>
        <taxon>Bursaphelenchus</taxon>
    </lineage>
</organism>
<dbReference type="OrthoDB" id="5875069at2759"/>
<reference evidence="5" key="1">
    <citation type="submission" date="2016-11" db="UniProtKB">
        <authorList>
            <consortium name="WormBaseParasite"/>
        </authorList>
    </citation>
    <scope>IDENTIFICATION</scope>
</reference>
<evidence type="ECO:0000256" key="1">
    <source>
        <dbReference type="SAM" id="MobiDB-lite"/>
    </source>
</evidence>
<dbReference type="WBParaSite" id="BXY_0033800.1">
    <property type="protein sequence ID" value="BXY_0033800.1"/>
    <property type="gene ID" value="BXY_0033800"/>
</dbReference>
<proteinExistence type="predicted"/>
<evidence type="ECO:0000313" key="3">
    <source>
        <dbReference type="Proteomes" id="UP000095284"/>
    </source>
</evidence>
<evidence type="ECO:0000313" key="4">
    <source>
        <dbReference type="Proteomes" id="UP000659654"/>
    </source>
</evidence>
<dbReference type="AlphaFoldDB" id="A0A1I7RI09"/>
<dbReference type="Proteomes" id="UP000659654">
    <property type="component" value="Unassembled WGS sequence"/>
</dbReference>
<dbReference type="EMBL" id="CAJFDI010000004">
    <property type="protein sequence ID" value="CAD5225954.1"/>
    <property type="molecule type" value="Genomic_DNA"/>
</dbReference>
<protein>
    <submittedName>
        <fullName evidence="2">(pine wood nematode) hypothetical protein</fullName>
    </submittedName>
</protein>
<gene>
    <name evidence="2" type="ORF">BXYJ_LOCUS8803</name>
</gene>
<feature type="compositionally biased region" description="Low complexity" evidence="1">
    <location>
        <begin position="94"/>
        <end position="104"/>
    </location>
</feature>
<accession>A0A1I7RI09</accession>
<dbReference type="Proteomes" id="UP000582659">
    <property type="component" value="Unassembled WGS sequence"/>
</dbReference>
<keyword evidence="4" id="KW-1185">Reference proteome</keyword>
<feature type="region of interest" description="Disordered" evidence="1">
    <location>
        <begin position="87"/>
        <end position="131"/>
    </location>
</feature>
<dbReference type="EMBL" id="CAJFCV020000004">
    <property type="protein sequence ID" value="CAG9115241.1"/>
    <property type="molecule type" value="Genomic_DNA"/>
</dbReference>
<reference evidence="2" key="2">
    <citation type="submission" date="2020-09" db="EMBL/GenBank/DDBJ databases">
        <authorList>
            <person name="Kikuchi T."/>
        </authorList>
    </citation>
    <scope>NUCLEOTIDE SEQUENCE</scope>
    <source>
        <strain evidence="2">Ka4C1</strain>
    </source>
</reference>
<name>A0A1I7RI09_BURXY</name>
<feature type="region of interest" description="Disordered" evidence="1">
    <location>
        <begin position="1"/>
        <end position="54"/>
    </location>
</feature>
<sequence length="131" mass="14968">MAKSSAYSKEYSPQYGMPRRRTVAGESSNHFSKDYWEKKGQRKGQCGPSQPTADFWMMGSEKQYRQEVFSRNSDNFYQTKSSYRSHSAFESPFTSNSSTNSSSTPKEAPSFHRPQKQPNPVHPLGMSPFSF</sequence>